<evidence type="ECO:0000313" key="2">
    <source>
        <dbReference type="Proteomes" id="UP001642484"/>
    </source>
</evidence>
<comment type="caution">
    <text evidence="1">The sequence shown here is derived from an EMBL/GenBank/DDBJ whole genome shotgun (WGS) entry which is preliminary data.</text>
</comment>
<organism evidence="1 2">
    <name type="scientific">Durusdinium trenchii</name>
    <dbReference type="NCBI Taxonomy" id="1381693"/>
    <lineage>
        <taxon>Eukaryota</taxon>
        <taxon>Sar</taxon>
        <taxon>Alveolata</taxon>
        <taxon>Dinophyceae</taxon>
        <taxon>Suessiales</taxon>
        <taxon>Symbiodiniaceae</taxon>
        <taxon>Durusdinium</taxon>
    </lineage>
</organism>
<evidence type="ECO:0000313" key="1">
    <source>
        <dbReference type="EMBL" id="CAK9011261.1"/>
    </source>
</evidence>
<dbReference type="EMBL" id="CAXAMN010004858">
    <property type="protein sequence ID" value="CAK9011261.1"/>
    <property type="molecule type" value="Genomic_DNA"/>
</dbReference>
<sequence length="224" mass="24446">MHLPVQLFCDGLTVEMDEGGPSLCMSTTMKISVPELLNVLTTWGSAHRDHLTPDARDRVGGVGPRGPTPVPEAAEPRPSVFQKKWTEFPPSAFKNSASYNDYVAQHCWTRENAGSNAIVLNDDKTLKEFQDAKFEPVPRPQRVEYTFDRWKERMAAEKAKKEESQGGSLTVKPPPNYPAPKAPPKAPPVKAVPVGANPDSFNPTAPPPGLEGKAVPQKAPPSMQ</sequence>
<dbReference type="Proteomes" id="UP001642484">
    <property type="component" value="Unassembled WGS sequence"/>
</dbReference>
<gene>
    <name evidence="1" type="ORF">CCMP2556_LOCUS10380</name>
</gene>
<protein>
    <submittedName>
        <fullName evidence="1">Uncharacterized protein</fullName>
    </submittedName>
</protein>
<reference evidence="1 2" key="1">
    <citation type="submission" date="2024-02" db="EMBL/GenBank/DDBJ databases">
        <authorList>
            <person name="Chen Y."/>
            <person name="Shah S."/>
            <person name="Dougan E. K."/>
            <person name="Thang M."/>
            <person name="Chan C."/>
        </authorList>
    </citation>
    <scope>NUCLEOTIDE SEQUENCE [LARGE SCALE GENOMIC DNA]</scope>
</reference>
<keyword evidence="2" id="KW-1185">Reference proteome</keyword>
<proteinExistence type="predicted"/>
<accession>A0ABP0JA46</accession>
<name>A0ABP0JA46_9DINO</name>